<proteinExistence type="predicted"/>
<dbReference type="Pfam" id="PF05608">
    <property type="entry name" value="RTE1"/>
    <property type="match status" value="1"/>
</dbReference>
<feature type="region of interest" description="Disordered" evidence="1">
    <location>
        <begin position="184"/>
        <end position="204"/>
    </location>
</feature>
<organism evidence="2 3">
    <name type="scientific">Anabarilius grahami</name>
    <name type="common">Kanglang fish</name>
    <name type="synonym">Barilius grahami</name>
    <dbReference type="NCBI Taxonomy" id="495550"/>
    <lineage>
        <taxon>Eukaryota</taxon>
        <taxon>Metazoa</taxon>
        <taxon>Chordata</taxon>
        <taxon>Craniata</taxon>
        <taxon>Vertebrata</taxon>
        <taxon>Euteleostomi</taxon>
        <taxon>Actinopterygii</taxon>
        <taxon>Neopterygii</taxon>
        <taxon>Teleostei</taxon>
        <taxon>Ostariophysi</taxon>
        <taxon>Cypriniformes</taxon>
        <taxon>Xenocyprididae</taxon>
        <taxon>Xenocypridinae</taxon>
        <taxon>Xenocypridinae incertae sedis</taxon>
        <taxon>Anabarilius</taxon>
    </lineage>
</organism>
<dbReference type="PANTHER" id="PTHR20921">
    <property type="entry name" value="TRANSMEMBRANE PROTEIN 222"/>
    <property type="match status" value="1"/>
</dbReference>
<gene>
    <name evidence="2" type="ORF">DPX16_17364</name>
</gene>
<keyword evidence="3" id="KW-1185">Reference proteome</keyword>
<keyword evidence="2" id="KW-0472">Membrane</keyword>
<protein>
    <submittedName>
        <fullName evidence="2">Transmembrane protein 222</fullName>
    </submittedName>
</protein>
<dbReference type="AlphaFoldDB" id="A0A3N0XZ29"/>
<evidence type="ECO:0000313" key="2">
    <source>
        <dbReference type="EMBL" id="ROK35621.1"/>
    </source>
</evidence>
<accession>A0A3N0XZ29</accession>
<comment type="caution">
    <text evidence="2">The sequence shown here is derived from an EMBL/GenBank/DDBJ whole genome shotgun (WGS) entry which is preliminary data.</text>
</comment>
<dbReference type="PANTHER" id="PTHR20921:SF0">
    <property type="entry name" value="TRANSMEMBRANE PROTEIN 222"/>
    <property type="match status" value="1"/>
</dbReference>
<sequence>MADAVEIETMKNYNIAFERIDPSISRYPYCIVWTPIPVLSWLFPFIGHMGICTSTGVIRDFAGPYFVSEDNMAFGRPTKRDVMTQRRTAASSNFLWKPTSIMRIRKHYYKLTVGKWAKLPRLPEDLASILHLNQRHPGCCPVSKPAMTSQDQIEVGRLRVSGHKVQCPSGTHFFSLRGTPMNVNLKSSSSKRRGAQHQKSNAKPLCRRVETANTPWLQRLVVM</sequence>
<dbReference type="Proteomes" id="UP000281406">
    <property type="component" value="Unassembled WGS sequence"/>
</dbReference>
<dbReference type="EMBL" id="RJVU01057109">
    <property type="protein sequence ID" value="ROK35621.1"/>
    <property type="molecule type" value="Genomic_DNA"/>
</dbReference>
<evidence type="ECO:0000313" key="3">
    <source>
        <dbReference type="Proteomes" id="UP000281406"/>
    </source>
</evidence>
<dbReference type="OrthoDB" id="267284at2759"/>
<reference evidence="2 3" key="1">
    <citation type="submission" date="2018-10" db="EMBL/GenBank/DDBJ databases">
        <title>Genome assembly for a Yunnan-Guizhou Plateau 3E fish, Anabarilius grahami (Regan), and its evolutionary and genetic applications.</title>
        <authorList>
            <person name="Jiang W."/>
        </authorList>
    </citation>
    <scope>NUCLEOTIDE SEQUENCE [LARGE SCALE GENOMIC DNA]</scope>
    <source>
        <strain evidence="2">AG-KIZ</strain>
        <tissue evidence="2">Muscle</tissue>
    </source>
</reference>
<name>A0A3N0XZ29_ANAGA</name>
<evidence type="ECO:0000256" key="1">
    <source>
        <dbReference type="SAM" id="MobiDB-lite"/>
    </source>
</evidence>
<keyword evidence="2" id="KW-0812">Transmembrane</keyword>
<dbReference type="InterPro" id="IPR008496">
    <property type="entry name" value="TMEM222/RTE1"/>
</dbReference>